<dbReference type="InterPro" id="IPR001509">
    <property type="entry name" value="Epimerase_deHydtase"/>
</dbReference>
<dbReference type="OrthoDB" id="2735536at2759"/>
<evidence type="ECO:0000313" key="5">
    <source>
        <dbReference type="Proteomes" id="UP000184188"/>
    </source>
</evidence>
<dbReference type="STRING" id="1073090.A0A1L9SDM8"/>
<dbReference type="InterPro" id="IPR050425">
    <property type="entry name" value="NAD(P)_dehydrat-like"/>
</dbReference>
<dbReference type="InterPro" id="IPR036291">
    <property type="entry name" value="NAD(P)-bd_dom_sf"/>
</dbReference>
<comment type="similarity">
    <text evidence="2">Belongs to the NAD(P)-dependent epimerase/dehydratase family. Dihydroflavonol-4-reductase subfamily.</text>
</comment>
<dbReference type="Gene3D" id="3.40.50.720">
    <property type="entry name" value="NAD(P)-binding Rossmann-like Domain"/>
    <property type="match status" value="1"/>
</dbReference>
<reference evidence="5" key="1">
    <citation type="journal article" date="2017" name="Genome Biol.">
        <title>Comparative genomics reveals high biological diversity and specific adaptations in the industrially and medically important fungal genus Aspergillus.</title>
        <authorList>
            <person name="de Vries R.P."/>
            <person name="Riley R."/>
            <person name="Wiebenga A."/>
            <person name="Aguilar-Osorio G."/>
            <person name="Amillis S."/>
            <person name="Uchima C.A."/>
            <person name="Anderluh G."/>
            <person name="Asadollahi M."/>
            <person name="Askin M."/>
            <person name="Barry K."/>
            <person name="Battaglia E."/>
            <person name="Bayram O."/>
            <person name="Benocci T."/>
            <person name="Braus-Stromeyer S.A."/>
            <person name="Caldana C."/>
            <person name="Canovas D."/>
            <person name="Cerqueira G.C."/>
            <person name="Chen F."/>
            <person name="Chen W."/>
            <person name="Choi C."/>
            <person name="Clum A."/>
            <person name="Dos Santos R.A."/>
            <person name="Damasio A.R."/>
            <person name="Diallinas G."/>
            <person name="Emri T."/>
            <person name="Fekete E."/>
            <person name="Flipphi M."/>
            <person name="Freyberg S."/>
            <person name="Gallo A."/>
            <person name="Gournas C."/>
            <person name="Habgood R."/>
            <person name="Hainaut M."/>
            <person name="Harispe M.L."/>
            <person name="Henrissat B."/>
            <person name="Hilden K.S."/>
            <person name="Hope R."/>
            <person name="Hossain A."/>
            <person name="Karabika E."/>
            <person name="Karaffa L."/>
            <person name="Karanyi Z."/>
            <person name="Krasevec N."/>
            <person name="Kuo A."/>
            <person name="Kusch H."/>
            <person name="LaButti K."/>
            <person name="Lagendijk E.L."/>
            <person name="Lapidus A."/>
            <person name="Levasseur A."/>
            <person name="Lindquist E."/>
            <person name="Lipzen A."/>
            <person name="Logrieco A.F."/>
            <person name="MacCabe A."/>
            <person name="Maekelae M.R."/>
            <person name="Malavazi I."/>
            <person name="Melin P."/>
            <person name="Meyer V."/>
            <person name="Mielnichuk N."/>
            <person name="Miskei M."/>
            <person name="Molnar A.P."/>
            <person name="Mule G."/>
            <person name="Ngan C.Y."/>
            <person name="Orejas M."/>
            <person name="Orosz E."/>
            <person name="Ouedraogo J.P."/>
            <person name="Overkamp K.M."/>
            <person name="Park H.-S."/>
            <person name="Perrone G."/>
            <person name="Piumi F."/>
            <person name="Punt P.J."/>
            <person name="Ram A.F."/>
            <person name="Ramon A."/>
            <person name="Rauscher S."/>
            <person name="Record E."/>
            <person name="Riano-Pachon D.M."/>
            <person name="Robert V."/>
            <person name="Roehrig J."/>
            <person name="Ruller R."/>
            <person name="Salamov A."/>
            <person name="Salih N.S."/>
            <person name="Samson R.A."/>
            <person name="Sandor E."/>
            <person name="Sanguinetti M."/>
            <person name="Schuetze T."/>
            <person name="Sepcic K."/>
            <person name="Shelest E."/>
            <person name="Sherlock G."/>
            <person name="Sophianopoulou V."/>
            <person name="Squina F.M."/>
            <person name="Sun H."/>
            <person name="Susca A."/>
            <person name="Todd R.B."/>
            <person name="Tsang A."/>
            <person name="Unkles S.E."/>
            <person name="van de Wiele N."/>
            <person name="van Rossen-Uffink D."/>
            <person name="Oliveira J.V."/>
            <person name="Vesth T.C."/>
            <person name="Visser J."/>
            <person name="Yu J.-H."/>
            <person name="Zhou M."/>
            <person name="Andersen M.R."/>
            <person name="Archer D.B."/>
            <person name="Baker S.E."/>
            <person name="Benoit I."/>
            <person name="Brakhage A.A."/>
            <person name="Braus G.H."/>
            <person name="Fischer R."/>
            <person name="Frisvad J.C."/>
            <person name="Goldman G.H."/>
            <person name="Houbraken J."/>
            <person name="Oakley B."/>
            <person name="Pocsi I."/>
            <person name="Scazzocchio C."/>
            <person name="Seiboth B."/>
            <person name="vanKuyk P.A."/>
            <person name="Wortman J."/>
            <person name="Dyer P.S."/>
            <person name="Grigoriev I.V."/>
        </authorList>
    </citation>
    <scope>NUCLEOTIDE SEQUENCE [LARGE SCALE GENOMIC DNA]</scope>
    <source>
        <strain evidence="5">CBS 506.65</strain>
    </source>
</reference>
<dbReference type="AlphaFoldDB" id="A0A1L9SDM8"/>
<sequence>MAIFITGATGFIGAATALEAVKTGYRVRLAIRRESQIEKLQHLLAAYADRVEFVVVPDITAEDAYAGKLDGVEYVIHIASPLLPSIDKKISFQPAVEGTLSILNEAVRVSSVKKVVITSSVSALVPFAGVPRGGIVTEEPAWDLSVDTDADFTGPNDTITSFLLYRVSKMLANDATWDFHRRHSPPFSLVVIYPTFVYGHDILQTGADGGKIGITNGMLLDALRTGQPWHEFTYVHIRDVVSAHLRALDAAIPDGSKYILAGRRTSWREIARYLKENYDGVVKFGLSEDNELAKEFLDKSLPTDASKAERELGIRWTLAEEVIREVVEQNLALLKTADRHSQ</sequence>
<evidence type="ECO:0000313" key="4">
    <source>
        <dbReference type="EMBL" id="OJJ45320.1"/>
    </source>
</evidence>
<proteinExistence type="inferred from homology"/>
<feature type="domain" description="NAD-dependent epimerase/dehydratase" evidence="3">
    <location>
        <begin position="3"/>
        <end position="257"/>
    </location>
</feature>
<name>A0A1L9SDM8_9EURO</name>
<protein>
    <recommendedName>
        <fullName evidence="3">NAD-dependent epimerase/dehydratase domain-containing protein</fullName>
    </recommendedName>
</protein>
<dbReference type="PANTHER" id="PTHR10366:SF812">
    <property type="entry name" value="VPS9 DOMAIN-CONTAINING PROTEIN"/>
    <property type="match status" value="1"/>
</dbReference>
<keyword evidence="1" id="KW-0560">Oxidoreductase</keyword>
<dbReference type="PANTHER" id="PTHR10366">
    <property type="entry name" value="NAD DEPENDENT EPIMERASE/DEHYDRATASE"/>
    <property type="match status" value="1"/>
</dbReference>
<organism evidence="4 5">
    <name type="scientific">Penicilliopsis zonata CBS 506.65</name>
    <dbReference type="NCBI Taxonomy" id="1073090"/>
    <lineage>
        <taxon>Eukaryota</taxon>
        <taxon>Fungi</taxon>
        <taxon>Dikarya</taxon>
        <taxon>Ascomycota</taxon>
        <taxon>Pezizomycotina</taxon>
        <taxon>Eurotiomycetes</taxon>
        <taxon>Eurotiomycetidae</taxon>
        <taxon>Eurotiales</taxon>
        <taxon>Aspergillaceae</taxon>
        <taxon>Penicilliopsis</taxon>
    </lineage>
</organism>
<keyword evidence="5" id="KW-1185">Reference proteome</keyword>
<dbReference type="GeneID" id="34611429"/>
<accession>A0A1L9SDM8</accession>
<evidence type="ECO:0000259" key="3">
    <source>
        <dbReference type="Pfam" id="PF01370"/>
    </source>
</evidence>
<dbReference type="EMBL" id="KV878345">
    <property type="protein sequence ID" value="OJJ45320.1"/>
    <property type="molecule type" value="Genomic_DNA"/>
</dbReference>
<gene>
    <name evidence="4" type="ORF">ASPZODRAFT_143961</name>
</gene>
<dbReference type="Proteomes" id="UP000184188">
    <property type="component" value="Unassembled WGS sequence"/>
</dbReference>
<dbReference type="SUPFAM" id="SSF51735">
    <property type="entry name" value="NAD(P)-binding Rossmann-fold domains"/>
    <property type="match status" value="1"/>
</dbReference>
<dbReference type="Pfam" id="PF01370">
    <property type="entry name" value="Epimerase"/>
    <property type="match status" value="1"/>
</dbReference>
<evidence type="ECO:0000256" key="1">
    <source>
        <dbReference type="ARBA" id="ARBA00023002"/>
    </source>
</evidence>
<evidence type="ECO:0000256" key="2">
    <source>
        <dbReference type="ARBA" id="ARBA00023445"/>
    </source>
</evidence>
<dbReference type="VEuPathDB" id="FungiDB:ASPZODRAFT_143961"/>
<dbReference type="RefSeq" id="XP_022579830.1">
    <property type="nucleotide sequence ID" value="XM_022724964.1"/>
</dbReference>
<dbReference type="GO" id="GO:0016616">
    <property type="term" value="F:oxidoreductase activity, acting on the CH-OH group of donors, NAD or NADP as acceptor"/>
    <property type="evidence" value="ECO:0007669"/>
    <property type="project" value="TreeGrafter"/>
</dbReference>